<dbReference type="GO" id="GO:0016020">
    <property type="term" value="C:membrane"/>
    <property type="evidence" value="ECO:0007669"/>
    <property type="project" value="UniProtKB-SubCell"/>
</dbReference>
<feature type="active site" description="Proton donor/acceptor" evidence="7">
    <location>
        <position position="193"/>
    </location>
</feature>
<evidence type="ECO:0000256" key="4">
    <source>
        <dbReference type="ARBA" id="ARBA00022801"/>
    </source>
</evidence>
<dbReference type="InterPro" id="IPR004634">
    <property type="entry name" value="Pept_S49_pIV"/>
</dbReference>
<evidence type="ECO:0000313" key="11">
    <source>
        <dbReference type="Proteomes" id="UP000284322"/>
    </source>
</evidence>
<evidence type="ECO:0000256" key="7">
    <source>
        <dbReference type="PIRSR" id="PIRSR001217-1"/>
    </source>
</evidence>
<keyword evidence="8" id="KW-1133">Transmembrane helix</keyword>
<dbReference type="SUPFAM" id="SSF52096">
    <property type="entry name" value="ClpP/crotonase"/>
    <property type="match status" value="2"/>
</dbReference>
<dbReference type="InterPro" id="IPR047272">
    <property type="entry name" value="S49_SppA_C"/>
</dbReference>
<feature type="active site" description="Nucleophile" evidence="7">
    <location>
        <position position="394"/>
    </location>
</feature>
<dbReference type="CDD" id="cd07023">
    <property type="entry name" value="S49_Sppa_N_C"/>
    <property type="match status" value="1"/>
</dbReference>
<protein>
    <submittedName>
        <fullName evidence="10">Signal peptide peptidase SppA</fullName>
    </submittedName>
</protein>
<keyword evidence="11" id="KW-1185">Reference proteome</keyword>
<dbReference type="InterPro" id="IPR047217">
    <property type="entry name" value="S49_SppA_67K_type_N"/>
</dbReference>
<dbReference type="Gene3D" id="3.90.226.10">
    <property type="entry name" value="2-enoyl-CoA Hydratase, Chain A, domain 1"/>
    <property type="match status" value="3"/>
</dbReference>
<gene>
    <name evidence="10" type="primary">sppA</name>
    <name evidence="10" type="ORF">D6858_09585</name>
</gene>
<evidence type="ECO:0000256" key="1">
    <source>
        <dbReference type="ARBA" id="ARBA00004370"/>
    </source>
</evidence>
<sequence length="629" mass="67243">MSFARKVWHLLVAIKDGLSLVFLLLFFTALYMVLTARPNPGHVREGALMLDLDGSIVEEKSAIDPFSVLLSGEAPAGEFDVQDLVHALDTAADDDRIKAVVIDMSRFMGGGQVAMETVGAALDRVRAAKKPVLTFATVYTDDGVMLAAHASEVWADPMGGAVAAGPGGKHLYYGDLLKRFKVDPHVFKVGTYKSAVEPYLRSDMSEPARENYTQLYGSLWSEWKADVTKARPKAKIDQITKDPTAWVQAANGDFAKAALDAGLVDKLGDRVEFGQRVAKIVGEDPWDKDPGAFASVDLDPWLADNAPETPGKPIGVITIAGEIVDGDAGPGIAGGDRIAGLLNDALDDDLAGLVVRVDSPGGSVMASEEIRRAILRLKAQGIPVAVSMGNLAASGGYWVSTPGDRIFAEPTTITGSIGIFAVVPTFEKALADHGVHSDGVQTTPLSGQPDLIGGFNPEIEAIMQSGIENGYRQFLTRVAQSRKMSTEAVDKIAQGRVWDGGTARQIGLVDQFGGLPDALEWVAKQAKLKDGDWHAQYLGKEQTRYDTIIKRIVQGGDSHGRAAVATGPDMVAVMAGRQQAQLAQVSSDLERLMRAQGMQAYCLECAPAVQPRESRPMARWLATLAALID</sequence>
<proteinExistence type="inferred from homology"/>
<dbReference type="Gene3D" id="6.20.330.10">
    <property type="match status" value="1"/>
</dbReference>
<dbReference type="InterPro" id="IPR002142">
    <property type="entry name" value="Peptidase_S49"/>
</dbReference>
<dbReference type="PANTHER" id="PTHR33209">
    <property type="entry name" value="PROTEASE 4"/>
    <property type="match status" value="1"/>
</dbReference>
<keyword evidence="5" id="KW-0720">Serine protease</keyword>
<keyword evidence="4" id="KW-0378">Hydrolase</keyword>
<dbReference type="AlphaFoldDB" id="A0A419R347"/>
<evidence type="ECO:0000256" key="6">
    <source>
        <dbReference type="ARBA" id="ARBA00023136"/>
    </source>
</evidence>
<evidence type="ECO:0000259" key="9">
    <source>
        <dbReference type="Pfam" id="PF01343"/>
    </source>
</evidence>
<organism evidence="10 11">
    <name type="scientific">Tsuneonella suprasediminis</name>
    <dbReference type="NCBI Taxonomy" id="2306996"/>
    <lineage>
        <taxon>Bacteria</taxon>
        <taxon>Pseudomonadati</taxon>
        <taxon>Pseudomonadota</taxon>
        <taxon>Alphaproteobacteria</taxon>
        <taxon>Sphingomonadales</taxon>
        <taxon>Erythrobacteraceae</taxon>
        <taxon>Tsuneonella</taxon>
    </lineage>
</organism>
<evidence type="ECO:0000256" key="8">
    <source>
        <dbReference type="SAM" id="Phobius"/>
    </source>
</evidence>
<feature type="domain" description="Peptidase S49" evidence="9">
    <location>
        <begin position="377"/>
        <end position="529"/>
    </location>
</feature>
<dbReference type="GO" id="GO:0006465">
    <property type="term" value="P:signal peptide processing"/>
    <property type="evidence" value="ECO:0007669"/>
    <property type="project" value="InterPro"/>
</dbReference>
<dbReference type="InterPro" id="IPR004635">
    <property type="entry name" value="Pept_S49_SppA"/>
</dbReference>
<dbReference type="OrthoDB" id="9764363at2"/>
<comment type="subcellular location">
    <subcellularLocation>
        <location evidence="1">Membrane</location>
    </subcellularLocation>
</comment>
<comment type="caution">
    <text evidence="10">The sequence shown here is derived from an EMBL/GenBank/DDBJ whole genome shotgun (WGS) entry which is preliminary data.</text>
</comment>
<dbReference type="PIRSF" id="PIRSF001217">
    <property type="entry name" value="Protease_4_SppA"/>
    <property type="match status" value="1"/>
</dbReference>
<dbReference type="PANTHER" id="PTHR33209:SF1">
    <property type="entry name" value="PEPTIDASE S49 DOMAIN-CONTAINING PROTEIN"/>
    <property type="match status" value="1"/>
</dbReference>
<dbReference type="Pfam" id="PF01343">
    <property type="entry name" value="Peptidase_S49"/>
    <property type="match status" value="2"/>
</dbReference>
<evidence type="ECO:0000313" key="10">
    <source>
        <dbReference type="EMBL" id="RJX68153.1"/>
    </source>
</evidence>
<keyword evidence="6 8" id="KW-0472">Membrane</keyword>
<feature type="domain" description="Peptidase S49" evidence="9">
    <location>
        <begin position="126"/>
        <end position="276"/>
    </location>
</feature>
<dbReference type="GO" id="GO:0008236">
    <property type="term" value="F:serine-type peptidase activity"/>
    <property type="evidence" value="ECO:0007669"/>
    <property type="project" value="UniProtKB-KW"/>
</dbReference>
<dbReference type="NCBIfam" id="TIGR00705">
    <property type="entry name" value="SppA_67K"/>
    <property type="match status" value="1"/>
</dbReference>
<keyword evidence="3" id="KW-0645">Protease</keyword>
<name>A0A419R347_9SPHN</name>
<dbReference type="Proteomes" id="UP000284322">
    <property type="component" value="Unassembled WGS sequence"/>
</dbReference>
<accession>A0A419R347</accession>
<dbReference type="CDD" id="cd07018">
    <property type="entry name" value="S49_SppA_67K_type"/>
    <property type="match status" value="1"/>
</dbReference>
<feature type="transmembrane region" description="Helical" evidence="8">
    <location>
        <begin position="12"/>
        <end position="34"/>
    </location>
</feature>
<reference evidence="10 11" key="1">
    <citation type="submission" date="2018-09" db="EMBL/GenBank/DDBJ databases">
        <title>Altererythrobacter sp.Ery1 and Ery12, the genome sequencing of novel strains in genus Alterythrobacter.</title>
        <authorList>
            <person name="Cheng H."/>
            <person name="Wu Y.-H."/>
            <person name="Fang C."/>
            <person name="Xu X.-W."/>
        </authorList>
    </citation>
    <scope>NUCLEOTIDE SEQUENCE [LARGE SCALE GENOMIC DNA]</scope>
    <source>
        <strain evidence="10 11">Ery12</strain>
    </source>
</reference>
<keyword evidence="8" id="KW-0812">Transmembrane</keyword>
<dbReference type="InterPro" id="IPR029045">
    <property type="entry name" value="ClpP/crotonase-like_dom_sf"/>
</dbReference>
<dbReference type="RefSeq" id="WP_120109394.1">
    <property type="nucleotide sequence ID" value="NZ_RAHJ01000018.1"/>
</dbReference>
<dbReference type="NCBIfam" id="TIGR00706">
    <property type="entry name" value="SppA_dom"/>
    <property type="match status" value="1"/>
</dbReference>
<evidence type="ECO:0000256" key="5">
    <source>
        <dbReference type="ARBA" id="ARBA00022825"/>
    </source>
</evidence>
<evidence type="ECO:0000256" key="2">
    <source>
        <dbReference type="ARBA" id="ARBA00008683"/>
    </source>
</evidence>
<dbReference type="EMBL" id="RAHJ01000018">
    <property type="protein sequence ID" value="RJX68153.1"/>
    <property type="molecule type" value="Genomic_DNA"/>
</dbReference>
<evidence type="ECO:0000256" key="3">
    <source>
        <dbReference type="ARBA" id="ARBA00022670"/>
    </source>
</evidence>
<comment type="similarity">
    <text evidence="2">Belongs to the peptidase S49 family.</text>
</comment>